<dbReference type="AlphaFoldDB" id="A0A1G7VDB6"/>
<feature type="domain" description="Pyridoxamine 5'-phosphate oxidase N-terminal" evidence="1">
    <location>
        <begin position="8"/>
        <end position="125"/>
    </location>
</feature>
<gene>
    <name evidence="2" type="ORF">SAMN05443529_10478</name>
</gene>
<organism evidence="2 3">
    <name type="scientific">Desulfosporosinus hippei DSM 8344</name>
    <dbReference type="NCBI Taxonomy" id="1121419"/>
    <lineage>
        <taxon>Bacteria</taxon>
        <taxon>Bacillati</taxon>
        <taxon>Bacillota</taxon>
        <taxon>Clostridia</taxon>
        <taxon>Eubacteriales</taxon>
        <taxon>Desulfitobacteriaceae</taxon>
        <taxon>Desulfosporosinus</taxon>
    </lineage>
</organism>
<name>A0A1G7VDB6_9FIRM</name>
<dbReference type="InterPro" id="IPR052917">
    <property type="entry name" value="Stress-Dev_Protein"/>
</dbReference>
<proteinExistence type="predicted"/>
<dbReference type="Pfam" id="PF01243">
    <property type="entry name" value="PNPOx_N"/>
    <property type="match status" value="1"/>
</dbReference>
<dbReference type="InterPro" id="IPR012349">
    <property type="entry name" value="Split_barrel_FMN-bd"/>
</dbReference>
<dbReference type="SUPFAM" id="SSF50475">
    <property type="entry name" value="FMN-binding split barrel"/>
    <property type="match status" value="1"/>
</dbReference>
<evidence type="ECO:0000259" key="1">
    <source>
        <dbReference type="Pfam" id="PF01243"/>
    </source>
</evidence>
<dbReference type="STRING" id="1121419.SAMN05443529_10478"/>
<dbReference type="Gene3D" id="2.30.110.10">
    <property type="entry name" value="Electron Transport, Fmn-binding Protein, Chain A"/>
    <property type="match status" value="1"/>
</dbReference>
<dbReference type="Proteomes" id="UP000198656">
    <property type="component" value="Unassembled WGS sequence"/>
</dbReference>
<evidence type="ECO:0000313" key="3">
    <source>
        <dbReference type="Proteomes" id="UP000198656"/>
    </source>
</evidence>
<protein>
    <submittedName>
        <fullName evidence="2">Uncharacterized protein, pyridoxamine 5'-phosphate oxidase (PNPOx-like) family</fullName>
    </submittedName>
</protein>
<dbReference type="EMBL" id="FNCP01000004">
    <property type="protein sequence ID" value="SDG57349.1"/>
    <property type="molecule type" value="Genomic_DNA"/>
</dbReference>
<evidence type="ECO:0000313" key="2">
    <source>
        <dbReference type="EMBL" id="SDG57349.1"/>
    </source>
</evidence>
<sequence>MDFGDCIRFITESQATCTLCTNDGGQPRGRGMVPLWVKEDGIYFTTASSKNLYSQLLANSNVELCFVTLQHVKHLRITGRVEFVEDIVLKTKALDERPFLKALGINTADDPNFILFRVDNGEAHFWTWEDNLKEADIPRIRF</sequence>
<keyword evidence="3" id="KW-1185">Reference proteome</keyword>
<reference evidence="3" key="1">
    <citation type="submission" date="2016-10" db="EMBL/GenBank/DDBJ databases">
        <authorList>
            <person name="Varghese N."/>
            <person name="Submissions S."/>
        </authorList>
    </citation>
    <scope>NUCLEOTIDE SEQUENCE [LARGE SCALE GENOMIC DNA]</scope>
    <source>
        <strain evidence="3">DSM 8344</strain>
    </source>
</reference>
<dbReference type="RefSeq" id="WP_092330687.1">
    <property type="nucleotide sequence ID" value="NZ_FNCP01000004.1"/>
</dbReference>
<dbReference type="PANTHER" id="PTHR34818">
    <property type="entry name" value="PROTEIN BLI-3"/>
    <property type="match status" value="1"/>
</dbReference>
<dbReference type="InterPro" id="IPR011576">
    <property type="entry name" value="Pyridox_Oxase_N"/>
</dbReference>
<dbReference type="OrthoDB" id="9794954at2"/>
<dbReference type="PANTHER" id="PTHR34818:SF1">
    <property type="entry name" value="PROTEIN BLI-3"/>
    <property type="match status" value="1"/>
</dbReference>
<accession>A0A1G7VDB6</accession>